<dbReference type="EC" id="3.6.1.-" evidence="9"/>
<evidence type="ECO:0000256" key="7">
    <source>
        <dbReference type="ARBA" id="ARBA00060749"/>
    </source>
</evidence>
<dbReference type="Gene3D" id="3.90.950.10">
    <property type="match status" value="1"/>
</dbReference>
<evidence type="ECO:0000313" key="11">
    <source>
        <dbReference type="Proteomes" id="UP000191980"/>
    </source>
</evidence>
<gene>
    <name evidence="10" type="ORF">AU255_15905</name>
</gene>
<evidence type="ECO:0000256" key="5">
    <source>
        <dbReference type="ARBA" id="ARBA00050213"/>
    </source>
</evidence>
<keyword evidence="2 9" id="KW-0963">Cytoplasm</keyword>
<comment type="cofactor">
    <cofactor evidence="9">
        <name>a divalent metal cation</name>
        <dbReference type="ChEBI" id="CHEBI:60240"/>
    </cofactor>
</comment>
<dbReference type="NCBIfam" id="TIGR00172">
    <property type="entry name" value="maf"/>
    <property type="match status" value="1"/>
</dbReference>
<keyword evidence="11" id="KW-1185">Reference proteome</keyword>
<comment type="caution">
    <text evidence="9">Lacks conserved residue(s) required for the propagation of feature annotation.</text>
</comment>
<evidence type="ECO:0000256" key="1">
    <source>
        <dbReference type="ARBA" id="ARBA00004496"/>
    </source>
</evidence>
<name>A0A1V8M2A7_9GAMM</name>
<dbReference type="STRING" id="1420851.AU255_15905"/>
<evidence type="ECO:0000313" key="10">
    <source>
        <dbReference type="EMBL" id="OQK15697.1"/>
    </source>
</evidence>
<comment type="subcellular location">
    <subcellularLocation>
        <location evidence="1 9">Cytoplasm</location>
    </subcellularLocation>
</comment>
<feature type="site" description="Important for substrate specificity" evidence="9">
    <location>
        <position position="156"/>
    </location>
</feature>
<protein>
    <recommendedName>
        <fullName evidence="8 9">7-methyl-GTP pyrophosphatase</fullName>
        <shortName evidence="9">m(7)GTP pyrophosphatase</shortName>
        <ecNumber evidence="9">3.6.1.-</ecNumber>
    </recommendedName>
</protein>
<evidence type="ECO:0000256" key="8">
    <source>
        <dbReference type="ARBA" id="ARBA00068163"/>
    </source>
</evidence>
<evidence type="ECO:0000256" key="6">
    <source>
        <dbReference type="ARBA" id="ARBA00053369"/>
    </source>
</evidence>
<dbReference type="PANTHER" id="PTHR43213:SF10">
    <property type="entry name" value="7-METHYL-GTP PYROPHOSPHATASE"/>
    <property type="match status" value="1"/>
</dbReference>
<dbReference type="InterPro" id="IPR003697">
    <property type="entry name" value="Maf-like"/>
</dbReference>
<dbReference type="Proteomes" id="UP000191980">
    <property type="component" value="Unassembled WGS sequence"/>
</dbReference>
<organism evidence="10 11">
    <name type="scientific">Methyloprofundus sedimenti</name>
    <dbReference type="NCBI Taxonomy" id="1420851"/>
    <lineage>
        <taxon>Bacteria</taxon>
        <taxon>Pseudomonadati</taxon>
        <taxon>Pseudomonadota</taxon>
        <taxon>Gammaproteobacteria</taxon>
        <taxon>Methylococcales</taxon>
        <taxon>Methylococcaceae</taxon>
        <taxon>Methyloprofundus</taxon>
    </lineage>
</organism>
<evidence type="ECO:0000256" key="3">
    <source>
        <dbReference type="ARBA" id="ARBA00022801"/>
    </source>
</evidence>
<comment type="caution">
    <text evidence="10">The sequence shown here is derived from an EMBL/GenBank/DDBJ whole genome shotgun (WGS) entry which is preliminary data.</text>
</comment>
<keyword evidence="3 9" id="KW-0378">Hydrolase</keyword>
<dbReference type="GO" id="GO:0005737">
    <property type="term" value="C:cytoplasm"/>
    <property type="evidence" value="ECO:0007669"/>
    <property type="project" value="UniProtKB-SubCell"/>
</dbReference>
<dbReference type="AlphaFoldDB" id="A0A1V8M2A7"/>
<comment type="similarity">
    <text evidence="7 9">Belongs to the Maf family. YceF subfamily.</text>
</comment>
<feature type="site" description="Important for substrate specificity" evidence="9">
    <location>
        <position position="14"/>
    </location>
</feature>
<dbReference type="SUPFAM" id="SSF52972">
    <property type="entry name" value="ITPase-like"/>
    <property type="match status" value="1"/>
</dbReference>
<dbReference type="Pfam" id="PF02545">
    <property type="entry name" value="Maf"/>
    <property type="match status" value="1"/>
</dbReference>
<dbReference type="InterPro" id="IPR029001">
    <property type="entry name" value="ITPase-like_fam"/>
</dbReference>
<dbReference type="CDD" id="cd00555">
    <property type="entry name" value="Maf"/>
    <property type="match status" value="1"/>
</dbReference>
<comment type="function">
    <text evidence="6 9">Nucleoside triphosphate pyrophosphatase that hydrolyzes 7-methyl-GTP (m(7)GTP). May have a dual role in cell division arrest and in preventing the incorporation of modified nucleotides into cellular nucleic acids.</text>
</comment>
<feature type="site" description="Important for substrate specificity" evidence="9">
    <location>
        <position position="72"/>
    </location>
</feature>
<dbReference type="PIRSF" id="PIRSF006305">
    <property type="entry name" value="Maf"/>
    <property type="match status" value="1"/>
</dbReference>
<proteinExistence type="inferred from homology"/>
<dbReference type="GO" id="GO:0047429">
    <property type="term" value="F:nucleoside triphosphate diphosphatase activity"/>
    <property type="evidence" value="ECO:0007669"/>
    <property type="project" value="InterPro"/>
</dbReference>
<feature type="active site" description="Proton acceptor" evidence="9">
    <location>
        <position position="71"/>
    </location>
</feature>
<evidence type="ECO:0000256" key="4">
    <source>
        <dbReference type="ARBA" id="ARBA00023080"/>
    </source>
</evidence>
<dbReference type="PANTHER" id="PTHR43213">
    <property type="entry name" value="BIFUNCTIONAL DTTP/UTP PYROPHOSPHATASE/METHYLTRANSFERASE PROTEIN-RELATED"/>
    <property type="match status" value="1"/>
</dbReference>
<dbReference type="FunFam" id="3.90.950.10:FF:000005">
    <property type="entry name" value="7-methyl-GTP pyrophosphatase"/>
    <property type="match status" value="1"/>
</dbReference>
<dbReference type="RefSeq" id="WP_080523934.1">
    <property type="nucleotide sequence ID" value="NZ_LPUF01000003.1"/>
</dbReference>
<dbReference type="OrthoDB" id="9813694at2"/>
<dbReference type="EMBL" id="LPUF01000003">
    <property type="protein sequence ID" value="OQK15697.1"/>
    <property type="molecule type" value="Genomic_DNA"/>
</dbReference>
<evidence type="ECO:0000256" key="2">
    <source>
        <dbReference type="ARBA" id="ARBA00022490"/>
    </source>
</evidence>
<comment type="catalytic activity">
    <reaction evidence="5 9">
        <text>N(7)-methyl-GTP + H2O = N(7)-methyl-GMP + diphosphate + H(+)</text>
        <dbReference type="Rhea" id="RHEA:58744"/>
        <dbReference type="ChEBI" id="CHEBI:15377"/>
        <dbReference type="ChEBI" id="CHEBI:15378"/>
        <dbReference type="ChEBI" id="CHEBI:33019"/>
        <dbReference type="ChEBI" id="CHEBI:58285"/>
        <dbReference type="ChEBI" id="CHEBI:87133"/>
    </reaction>
</comment>
<dbReference type="GO" id="GO:0009117">
    <property type="term" value="P:nucleotide metabolic process"/>
    <property type="evidence" value="ECO:0007669"/>
    <property type="project" value="UniProtKB-KW"/>
</dbReference>
<evidence type="ECO:0000256" key="9">
    <source>
        <dbReference type="HAMAP-Rule" id="MF_00528"/>
    </source>
</evidence>
<reference evidence="10 11" key="1">
    <citation type="submission" date="2015-12" db="EMBL/GenBank/DDBJ databases">
        <authorList>
            <person name="Shamseldin A."/>
            <person name="Moawad H."/>
            <person name="Abd El-Rahim W.M."/>
            <person name="Sadowsky M.J."/>
        </authorList>
    </citation>
    <scope>NUCLEOTIDE SEQUENCE [LARGE SCALE GENOMIC DNA]</scope>
    <source>
        <strain evidence="10 11">WF1</strain>
    </source>
</reference>
<keyword evidence="4 9" id="KW-0546">Nucleotide metabolism</keyword>
<accession>A0A1V8M2A7</accession>
<dbReference type="HAMAP" id="MF_00528">
    <property type="entry name" value="Maf"/>
    <property type="match status" value="1"/>
</dbReference>
<sequence length="197" mass="21866">MQTNNLVLASSSKYRKTLLEKLRLNFICADPGIDESSKKNENPKQLALRLAKEKAHALVPDYPGHLIIASDQVAILDQVQLQKPGNRQNAIKQLQLSSGSKVIFYTSVCILNSATNEIKYDLDSCTVYFKKLNDQQIKNYVDLEKPYGCAGSFKSEGLGIALFERIEGDDPNALIGLPLIKLIGLLDAFNIDVLKNK</sequence>